<name>A0A933GLJ4_UNCTE</name>
<reference evidence="1" key="1">
    <citation type="submission" date="2020-07" db="EMBL/GenBank/DDBJ databases">
        <title>Huge and variable diversity of episymbiotic CPR bacteria and DPANN archaea in groundwater ecosystems.</title>
        <authorList>
            <person name="He C.Y."/>
            <person name="Keren R."/>
            <person name="Whittaker M."/>
            <person name="Farag I.F."/>
            <person name="Doudna J."/>
            <person name="Cate J.H.D."/>
            <person name="Banfield J.F."/>
        </authorList>
    </citation>
    <scope>NUCLEOTIDE SEQUENCE</scope>
    <source>
        <strain evidence="1">NC_groundwater_1482_Ag_S-0.65um_47_24</strain>
    </source>
</reference>
<proteinExistence type="predicted"/>
<gene>
    <name evidence="1" type="ORF">HY730_06975</name>
</gene>
<accession>A0A933GLJ4</accession>
<evidence type="ECO:0000313" key="2">
    <source>
        <dbReference type="Proteomes" id="UP000772181"/>
    </source>
</evidence>
<evidence type="ECO:0000313" key="1">
    <source>
        <dbReference type="EMBL" id="MBI4596106.1"/>
    </source>
</evidence>
<protein>
    <submittedName>
        <fullName evidence="1">Uncharacterized protein</fullName>
    </submittedName>
</protein>
<dbReference type="EMBL" id="JACQWF010000312">
    <property type="protein sequence ID" value="MBI4596106.1"/>
    <property type="molecule type" value="Genomic_DNA"/>
</dbReference>
<comment type="caution">
    <text evidence="1">The sequence shown here is derived from an EMBL/GenBank/DDBJ whole genome shotgun (WGS) entry which is preliminary data.</text>
</comment>
<dbReference type="Proteomes" id="UP000772181">
    <property type="component" value="Unassembled WGS sequence"/>
</dbReference>
<organism evidence="1 2">
    <name type="scientific">Tectimicrobiota bacterium</name>
    <dbReference type="NCBI Taxonomy" id="2528274"/>
    <lineage>
        <taxon>Bacteria</taxon>
        <taxon>Pseudomonadati</taxon>
        <taxon>Nitrospinota/Tectimicrobiota group</taxon>
        <taxon>Candidatus Tectimicrobiota</taxon>
    </lineage>
</organism>
<sequence>MNEEIQRRKIIKFLKGKINKDIDVFCVYQWIDRCHFHGWWDLGMKLSPSVPPNSLDKHYHQRLDFLIRECRSNYDAAILAKQSVIQEKMNLRNYLKFLVILRATKNSL</sequence>
<dbReference type="AlphaFoldDB" id="A0A933GLJ4"/>